<dbReference type="InterPro" id="IPR035089">
    <property type="entry name" value="Phage_sheath_subtilisin"/>
</dbReference>
<protein>
    <submittedName>
        <fullName evidence="4">Phage tail sheath family protein</fullName>
    </submittedName>
</protein>
<dbReference type="EMBL" id="VJWA01000002">
    <property type="protein sequence ID" value="TRW14571.1"/>
    <property type="molecule type" value="Genomic_DNA"/>
</dbReference>
<sequence>MPVPLDFPGVYVEEVPSGLPPIVAAPTATALFVGWAAQGPTGQAVRLSGFAAFERVFGGLDARSLLGYAVRHFYDNGGDDAYVLRIAADQGVVIGPGDAAFHAAAIAAVAGHIEPFNLLIVPGLSDAATLVVLHREAHARRALLIADAGPDDTSADAIATAAALAGTDPPNATLYFPWIRAADPLQPGVLRAFPPSGFVAGVIARTDRMRGVWKAPAGSDAALTGAVGMTVAVRDAENGRLNAGGVNCLRVLPNRGPVVWGARTVAGADTLGSEWKYVPVRRLALLIEESVIRGTAWAVFEANDAPLWAQLRLRVGAFLQGLFREGAFQGHTPDQAYFVKCDAATMTRADLDSGYVHILIGFAPVKPAEFVVLNIRLRTGGTDT</sequence>
<evidence type="ECO:0000256" key="1">
    <source>
        <dbReference type="ARBA" id="ARBA00008005"/>
    </source>
</evidence>
<dbReference type="InterPro" id="IPR020287">
    <property type="entry name" value="Tail_sheath_C"/>
</dbReference>
<dbReference type="AlphaFoldDB" id="A0A552U8N1"/>
<keyword evidence="5" id="KW-1185">Reference proteome</keyword>
<feature type="domain" description="Tail sheath protein C-terminal" evidence="3">
    <location>
        <begin position="273"/>
        <end position="377"/>
    </location>
</feature>
<reference evidence="4 5" key="1">
    <citation type="submission" date="2019-07" db="EMBL/GenBank/DDBJ databases">
        <title>Novel species isolated from glacier.</title>
        <authorList>
            <person name="Liu Q."/>
            <person name="Xin Y.-H."/>
        </authorList>
    </citation>
    <scope>NUCLEOTIDE SEQUENCE [LARGE SCALE GENOMIC DNA]</scope>
    <source>
        <strain evidence="4 5">LB1R16</strain>
    </source>
</reference>
<evidence type="ECO:0000313" key="5">
    <source>
        <dbReference type="Proteomes" id="UP000317894"/>
    </source>
</evidence>
<evidence type="ECO:0000259" key="3">
    <source>
        <dbReference type="Pfam" id="PF17482"/>
    </source>
</evidence>
<comment type="similarity">
    <text evidence="1">Belongs to the myoviridae tail sheath protein family.</text>
</comment>
<feature type="domain" description="Tail sheath protein subtilisin-like" evidence="2">
    <location>
        <begin position="104"/>
        <end position="264"/>
    </location>
</feature>
<gene>
    <name evidence="4" type="ORF">FMM06_12805</name>
</gene>
<dbReference type="PANTHER" id="PTHR35861">
    <property type="match status" value="1"/>
</dbReference>
<proteinExistence type="inferred from homology"/>
<dbReference type="Pfam" id="PF17482">
    <property type="entry name" value="Phage_sheath_1C"/>
    <property type="match status" value="1"/>
</dbReference>
<dbReference type="RefSeq" id="WP_144237776.1">
    <property type="nucleotide sequence ID" value="NZ_VJWA01000002.1"/>
</dbReference>
<dbReference type="PANTHER" id="PTHR35861:SF1">
    <property type="entry name" value="PHAGE TAIL SHEATH PROTEIN"/>
    <property type="match status" value="1"/>
</dbReference>
<dbReference type="Pfam" id="PF04984">
    <property type="entry name" value="Phage_sheath_1"/>
    <property type="match status" value="1"/>
</dbReference>
<evidence type="ECO:0000259" key="2">
    <source>
        <dbReference type="Pfam" id="PF04984"/>
    </source>
</evidence>
<dbReference type="Proteomes" id="UP000317894">
    <property type="component" value="Unassembled WGS sequence"/>
</dbReference>
<dbReference type="InterPro" id="IPR052042">
    <property type="entry name" value="Tail_sheath_structural"/>
</dbReference>
<accession>A0A552U8N1</accession>
<evidence type="ECO:0000313" key="4">
    <source>
        <dbReference type="EMBL" id="TRW14571.1"/>
    </source>
</evidence>
<dbReference type="OrthoDB" id="9767864at2"/>
<comment type="caution">
    <text evidence="4">The sequence shown here is derived from an EMBL/GenBank/DDBJ whole genome shotgun (WGS) entry which is preliminary data.</text>
</comment>
<name>A0A552U8N1_9SPHN</name>
<organism evidence="4 5">
    <name type="scientific">Glacieibacterium frigidum</name>
    <dbReference type="NCBI Taxonomy" id="2593303"/>
    <lineage>
        <taxon>Bacteria</taxon>
        <taxon>Pseudomonadati</taxon>
        <taxon>Pseudomonadota</taxon>
        <taxon>Alphaproteobacteria</taxon>
        <taxon>Sphingomonadales</taxon>
        <taxon>Sphingosinicellaceae</taxon>
        <taxon>Glacieibacterium</taxon>
    </lineage>
</organism>
<dbReference type="Gene3D" id="3.40.50.11780">
    <property type="match status" value="1"/>
</dbReference>